<evidence type="ECO:0000313" key="11">
    <source>
        <dbReference type="EnsemblFungi" id="EJT72236"/>
    </source>
</evidence>
<dbReference type="InterPro" id="IPR007535">
    <property type="entry name" value="Catechol_dOase_N"/>
</dbReference>
<keyword evidence="3" id="KW-0479">Metal-binding</keyword>
<feature type="compositionally biased region" description="Polar residues" evidence="7">
    <location>
        <begin position="7"/>
        <end position="21"/>
    </location>
</feature>
<dbReference type="Proteomes" id="UP000006039">
    <property type="component" value="Unassembled WGS sequence"/>
</dbReference>
<dbReference type="PANTHER" id="PTHR33711:SF7">
    <property type="entry name" value="INTRADIOL RING-CLEAVAGE DIOXYGENASES DOMAIN-CONTAINING PROTEIN-RELATED"/>
    <property type="match status" value="1"/>
</dbReference>
<dbReference type="EnsemblFungi" id="EJT72236">
    <property type="protein sequence ID" value="EJT72236"/>
    <property type="gene ID" value="GGTG_09102"/>
</dbReference>
<comment type="cofactor">
    <cofactor evidence="1">
        <name>Fe(3+)</name>
        <dbReference type="ChEBI" id="CHEBI:29034"/>
    </cofactor>
</comment>
<evidence type="ECO:0000256" key="5">
    <source>
        <dbReference type="ARBA" id="ARBA00023002"/>
    </source>
</evidence>
<dbReference type="eggNOG" id="ENOG502QU2V">
    <property type="taxonomic scope" value="Eukaryota"/>
</dbReference>
<comment type="similarity">
    <text evidence="2">Belongs to the intradiol ring-cleavage dioxygenase family.</text>
</comment>
<dbReference type="Gene3D" id="2.60.130.10">
    <property type="entry name" value="Aromatic compound dioxygenase"/>
    <property type="match status" value="1"/>
</dbReference>
<evidence type="ECO:0000256" key="1">
    <source>
        <dbReference type="ARBA" id="ARBA00001965"/>
    </source>
</evidence>
<proteinExistence type="inferred from homology"/>
<reference evidence="12" key="1">
    <citation type="submission" date="2010-07" db="EMBL/GenBank/DDBJ databases">
        <title>The genome sequence of Gaeumannomyces graminis var. tritici strain R3-111a-1.</title>
        <authorList>
            <consortium name="The Broad Institute Genome Sequencing Platform"/>
            <person name="Ma L.-J."/>
            <person name="Dead R."/>
            <person name="Young S."/>
            <person name="Zeng Q."/>
            <person name="Koehrsen M."/>
            <person name="Alvarado L."/>
            <person name="Berlin A."/>
            <person name="Chapman S.B."/>
            <person name="Chen Z."/>
            <person name="Freedman E."/>
            <person name="Gellesch M."/>
            <person name="Goldberg J."/>
            <person name="Griggs A."/>
            <person name="Gujja S."/>
            <person name="Heilman E.R."/>
            <person name="Heiman D."/>
            <person name="Hepburn T."/>
            <person name="Howarth C."/>
            <person name="Jen D."/>
            <person name="Larson L."/>
            <person name="Mehta T."/>
            <person name="Neiman D."/>
            <person name="Pearson M."/>
            <person name="Roberts A."/>
            <person name="Saif S."/>
            <person name="Shea T."/>
            <person name="Shenoy N."/>
            <person name="Sisk P."/>
            <person name="Stolte C."/>
            <person name="Sykes S."/>
            <person name="Walk T."/>
            <person name="White J."/>
            <person name="Yandava C."/>
            <person name="Haas B."/>
            <person name="Nusbaum C."/>
            <person name="Birren B."/>
        </authorList>
    </citation>
    <scope>NUCLEOTIDE SEQUENCE [LARGE SCALE GENOMIC DNA]</scope>
    <source>
        <strain evidence="12">R3-111a-1</strain>
    </source>
</reference>
<keyword evidence="4 10" id="KW-0223">Dioxygenase</keyword>
<dbReference type="InterPro" id="IPR000627">
    <property type="entry name" value="Intradiol_dOase_C"/>
</dbReference>
<dbReference type="Pfam" id="PF00775">
    <property type="entry name" value="Dioxygenase_C"/>
    <property type="match status" value="1"/>
</dbReference>
<gene>
    <name evidence="11" type="primary">20349560</name>
    <name evidence="10" type="ORF">GGTG_09102</name>
</gene>
<dbReference type="HOGENOM" id="CLU_046727_1_1_1"/>
<sequence>MAPPTVPSTAPNEEPQMQTPTPHADQPATALNDPDPLTTPVVLGQEFTDHVIASIGPGTSPRLREVMAALVRHVHDFAREIRLTQDEWLAAVDLINRAGRMSDGKRNEGQLLCDIIGLESLVDNMAYQSATAAGLTGPTESAILGPFWRADAPARPNGSSITFDTPADGTVVFMHGVVSCSKTGKPIPGASVESWQASTNGLYEQQDPNQRDHNLRGVFTTDKQGRYSFYCLRPTPYPIPDDGPAGELLKVLDRHPWRPAHIHLLVQAGGFKPITTQIFDEESDYLDDDAVFAVKDGLTVQFKERHDDAQAELELEYNIRLAPLGIDV</sequence>
<evidence type="ECO:0000256" key="2">
    <source>
        <dbReference type="ARBA" id="ARBA00007825"/>
    </source>
</evidence>
<evidence type="ECO:0000259" key="8">
    <source>
        <dbReference type="Pfam" id="PF00775"/>
    </source>
</evidence>
<evidence type="ECO:0000313" key="12">
    <source>
        <dbReference type="Proteomes" id="UP000006039"/>
    </source>
</evidence>
<dbReference type="Pfam" id="PF04444">
    <property type="entry name" value="Dioxygenase_N"/>
    <property type="match status" value="1"/>
</dbReference>
<dbReference type="GO" id="GO:0009712">
    <property type="term" value="P:catechol-containing compound metabolic process"/>
    <property type="evidence" value="ECO:0007669"/>
    <property type="project" value="InterPro"/>
</dbReference>
<dbReference type="PANTHER" id="PTHR33711">
    <property type="entry name" value="DIOXYGENASE, PUTATIVE (AFU_ORTHOLOGUE AFUA_2G02910)-RELATED"/>
    <property type="match status" value="1"/>
</dbReference>
<feature type="region of interest" description="Disordered" evidence="7">
    <location>
        <begin position="1"/>
        <end position="39"/>
    </location>
</feature>
<name>J3P6G2_GAET3</name>
<dbReference type="GeneID" id="20349560"/>
<evidence type="ECO:0000256" key="3">
    <source>
        <dbReference type="ARBA" id="ARBA00022723"/>
    </source>
</evidence>
<dbReference type="SUPFAM" id="SSF49482">
    <property type="entry name" value="Aromatic compound dioxygenase"/>
    <property type="match status" value="1"/>
</dbReference>
<accession>J3P6G2</accession>
<reference evidence="10" key="2">
    <citation type="submission" date="2010-07" db="EMBL/GenBank/DDBJ databases">
        <authorList>
            <consortium name="The Broad Institute Genome Sequencing Platform"/>
            <consortium name="Broad Institute Genome Sequencing Center for Infectious Disease"/>
            <person name="Ma L.-J."/>
            <person name="Dead R."/>
            <person name="Young S."/>
            <person name="Zeng Q."/>
            <person name="Koehrsen M."/>
            <person name="Alvarado L."/>
            <person name="Berlin A."/>
            <person name="Chapman S.B."/>
            <person name="Chen Z."/>
            <person name="Freedman E."/>
            <person name="Gellesch M."/>
            <person name="Goldberg J."/>
            <person name="Griggs A."/>
            <person name="Gujja S."/>
            <person name="Heilman E.R."/>
            <person name="Heiman D."/>
            <person name="Hepburn T."/>
            <person name="Howarth C."/>
            <person name="Jen D."/>
            <person name="Larson L."/>
            <person name="Mehta T."/>
            <person name="Neiman D."/>
            <person name="Pearson M."/>
            <person name="Roberts A."/>
            <person name="Saif S."/>
            <person name="Shea T."/>
            <person name="Shenoy N."/>
            <person name="Sisk P."/>
            <person name="Stolte C."/>
            <person name="Sykes S."/>
            <person name="Walk T."/>
            <person name="White J."/>
            <person name="Yandava C."/>
            <person name="Haas B."/>
            <person name="Nusbaum C."/>
            <person name="Birren B."/>
        </authorList>
    </citation>
    <scope>NUCLEOTIDE SEQUENCE</scope>
    <source>
        <strain evidence="10">R3-111a-1</strain>
    </source>
</reference>
<dbReference type="InterPro" id="IPR050770">
    <property type="entry name" value="Intradiol_RC_Dioxygenase"/>
</dbReference>
<reference evidence="10" key="3">
    <citation type="submission" date="2010-09" db="EMBL/GenBank/DDBJ databases">
        <title>Annotation of Gaeumannomyces graminis var. tritici R3-111a-1.</title>
        <authorList>
            <consortium name="The Broad Institute Genome Sequencing Platform"/>
            <person name="Ma L.-J."/>
            <person name="Dead R."/>
            <person name="Young S.K."/>
            <person name="Zeng Q."/>
            <person name="Gargeya S."/>
            <person name="Fitzgerald M."/>
            <person name="Haas B."/>
            <person name="Abouelleil A."/>
            <person name="Alvarado L."/>
            <person name="Arachchi H.M."/>
            <person name="Berlin A."/>
            <person name="Brown A."/>
            <person name="Chapman S.B."/>
            <person name="Chen Z."/>
            <person name="Dunbar C."/>
            <person name="Freedman E."/>
            <person name="Gearin G."/>
            <person name="Gellesch M."/>
            <person name="Goldberg J."/>
            <person name="Griggs A."/>
            <person name="Gujja S."/>
            <person name="Heiman D."/>
            <person name="Howarth C."/>
            <person name="Larson L."/>
            <person name="Lui A."/>
            <person name="MacDonald P.J.P."/>
            <person name="Mehta T."/>
            <person name="Montmayeur A."/>
            <person name="Murphy C."/>
            <person name="Neiman D."/>
            <person name="Pearson M."/>
            <person name="Priest M."/>
            <person name="Roberts A."/>
            <person name="Saif S."/>
            <person name="Shea T."/>
            <person name="Shenoy N."/>
            <person name="Sisk P."/>
            <person name="Stolte C."/>
            <person name="Sykes S."/>
            <person name="Yandava C."/>
            <person name="Wortman J."/>
            <person name="Nusbaum C."/>
            <person name="Birren B."/>
        </authorList>
    </citation>
    <scope>NUCLEOTIDE SEQUENCE</scope>
    <source>
        <strain evidence="10">R3-111a-1</strain>
    </source>
</reference>
<dbReference type="InterPro" id="IPR039390">
    <property type="entry name" value="1_2-HQD/HQD"/>
</dbReference>
<evidence type="ECO:0000259" key="9">
    <source>
        <dbReference type="Pfam" id="PF04444"/>
    </source>
</evidence>
<dbReference type="RefSeq" id="XP_009225210.1">
    <property type="nucleotide sequence ID" value="XM_009226946.1"/>
</dbReference>
<reference evidence="11" key="5">
    <citation type="submission" date="2018-04" db="UniProtKB">
        <authorList>
            <consortium name="EnsemblFungi"/>
        </authorList>
    </citation>
    <scope>IDENTIFICATION</scope>
    <source>
        <strain evidence="11">R3-111a-1</strain>
    </source>
</reference>
<keyword evidence="5" id="KW-0560">Oxidoreductase</keyword>
<evidence type="ECO:0000256" key="7">
    <source>
        <dbReference type="SAM" id="MobiDB-lite"/>
    </source>
</evidence>
<dbReference type="OrthoDB" id="5238185at2759"/>
<dbReference type="InterPro" id="IPR015889">
    <property type="entry name" value="Intradiol_dOase_core"/>
</dbReference>
<dbReference type="GO" id="GO:0018576">
    <property type="term" value="F:catechol 1,2-dioxygenase activity"/>
    <property type="evidence" value="ECO:0007669"/>
    <property type="project" value="InterPro"/>
</dbReference>
<dbReference type="EMBL" id="GL385399">
    <property type="protein sequence ID" value="EJT72236.1"/>
    <property type="molecule type" value="Genomic_DNA"/>
</dbReference>
<dbReference type="STRING" id="644352.J3P6G2"/>
<feature type="domain" description="Intradiol ring-cleavage dioxygenases" evidence="8">
    <location>
        <begin position="145"/>
        <end position="322"/>
    </location>
</feature>
<reference evidence="11" key="4">
    <citation type="journal article" date="2015" name="G3 (Bethesda)">
        <title>Genome sequences of three phytopathogenic species of the Magnaporthaceae family of fungi.</title>
        <authorList>
            <person name="Okagaki L.H."/>
            <person name="Nunes C.C."/>
            <person name="Sailsbery J."/>
            <person name="Clay B."/>
            <person name="Brown D."/>
            <person name="John T."/>
            <person name="Oh Y."/>
            <person name="Young N."/>
            <person name="Fitzgerald M."/>
            <person name="Haas B.J."/>
            <person name="Zeng Q."/>
            <person name="Young S."/>
            <person name="Adiconis X."/>
            <person name="Fan L."/>
            <person name="Levin J.Z."/>
            <person name="Mitchell T.K."/>
            <person name="Okubara P.A."/>
            <person name="Farman M.L."/>
            <person name="Kohn L.M."/>
            <person name="Birren B."/>
            <person name="Ma L.-J."/>
            <person name="Dean R.A."/>
        </authorList>
    </citation>
    <scope>NUCLEOTIDE SEQUENCE</scope>
    <source>
        <strain evidence="11">R3-111a-1</strain>
    </source>
</reference>
<keyword evidence="6" id="KW-0408">Iron</keyword>
<protein>
    <submittedName>
        <fullName evidence="10">Hydroxyquinol 1,2-dioxygenase</fullName>
    </submittedName>
</protein>
<evidence type="ECO:0000313" key="10">
    <source>
        <dbReference type="EMBL" id="EJT72236.1"/>
    </source>
</evidence>
<dbReference type="VEuPathDB" id="FungiDB:GGTG_09102"/>
<dbReference type="AlphaFoldDB" id="J3P6G2"/>
<dbReference type="GO" id="GO:0008199">
    <property type="term" value="F:ferric iron binding"/>
    <property type="evidence" value="ECO:0007669"/>
    <property type="project" value="InterPro"/>
</dbReference>
<dbReference type="CDD" id="cd03461">
    <property type="entry name" value="1_2-HQD"/>
    <property type="match status" value="1"/>
</dbReference>
<organism evidence="10">
    <name type="scientific">Gaeumannomyces tritici (strain R3-111a-1)</name>
    <name type="common">Wheat and barley take-all root rot fungus</name>
    <name type="synonym">Gaeumannomyces graminis var. tritici</name>
    <dbReference type="NCBI Taxonomy" id="644352"/>
    <lineage>
        <taxon>Eukaryota</taxon>
        <taxon>Fungi</taxon>
        <taxon>Dikarya</taxon>
        <taxon>Ascomycota</taxon>
        <taxon>Pezizomycotina</taxon>
        <taxon>Sordariomycetes</taxon>
        <taxon>Sordariomycetidae</taxon>
        <taxon>Magnaporthales</taxon>
        <taxon>Magnaporthaceae</taxon>
        <taxon>Gaeumannomyces</taxon>
    </lineage>
</organism>
<keyword evidence="12" id="KW-1185">Reference proteome</keyword>
<feature type="domain" description="Catechol dioxygenase N-terminal" evidence="9">
    <location>
        <begin position="61"/>
        <end position="133"/>
    </location>
</feature>
<evidence type="ECO:0000256" key="4">
    <source>
        <dbReference type="ARBA" id="ARBA00022964"/>
    </source>
</evidence>
<evidence type="ECO:0000256" key="6">
    <source>
        <dbReference type="ARBA" id="ARBA00023004"/>
    </source>
</evidence>